<keyword evidence="2" id="KW-0808">Transferase</keyword>
<evidence type="ECO:0000313" key="3">
    <source>
        <dbReference type="Proteomes" id="UP000294723"/>
    </source>
</evidence>
<dbReference type="GO" id="GO:0016740">
    <property type="term" value="F:transferase activity"/>
    <property type="evidence" value="ECO:0007669"/>
    <property type="project" value="UniProtKB-KW"/>
</dbReference>
<dbReference type="SUPFAM" id="SSF55729">
    <property type="entry name" value="Acyl-CoA N-acyltransferases (Nat)"/>
    <property type="match status" value="1"/>
</dbReference>
<dbReference type="PANTHER" id="PTHR36174">
    <property type="entry name" value="LIPID II:GLYCINE GLYCYLTRANSFERASE"/>
    <property type="match status" value="1"/>
</dbReference>
<dbReference type="InterPro" id="IPR050644">
    <property type="entry name" value="PG_Glycine_Bridge_Synth"/>
</dbReference>
<feature type="domain" description="BioF2-like acetyltransferase" evidence="1">
    <location>
        <begin position="155"/>
        <end position="294"/>
    </location>
</feature>
<dbReference type="Proteomes" id="UP000294723">
    <property type="component" value="Unassembled WGS sequence"/>
</dbReference>
<dbReference type="PANTHER" id="PTHR36174:SF1">
    <property type="entry name" value="LIPID II:GLYCINE GLYCYLTRANSFERASE"/>
    <property type="match status" value="1"/>
</dbReference>
<accession>A0A4R5BQ76</accession>
<dbReference type="InterPro" id="IPR016181">
    <property type="entry name" value="Acyl_CoA_acyltransferase"/>
</dbReference>
<proteinExistence type="predicted"/>
<name>A0A4R5BQ76_9PSEU</name>
<dbReference type="Gene3D" id="3.40.630.30">
    <property type="match status" value="1"/>
</dbReference>
<organism evidence="2 3">
    <name type="scientific">Saccharopolyspora karakumensis</name>
    <dbReference type="NCBI Taxonomy" id="2530386"/>
    <lineage>
        <taxon>Bacteria</taxon>
        <taxon>Bacillati</taxon>
        <taxon>Actinomycetota</taxon>
        <taxon>Actinomycetes</taxon>
        <taxon>Pseudonocardiales</taxon>
        <taxon>Pseudonocardiaceae</taxon>
        <taxon>Saccharopolyspora</taxon>
    </lineage>
</organism>
<dbReference type="Pfam" id="PF13480">
    <property type="entry name" value="Acetyltransf_6"/>
    <property type="match status" value="1"/>
</dbReference>
<dbReference type="EMBL" id="SMLA01000019">
    <property type="protein sequence ID" value="TDD88099.1"/>
    <property type="molecule type" value="Genomic_DNA"/>
</dbReference>
<dbReference type="AlphaFoldDB" id="A0A4R5BQ76"/>
<dbReference type="InterPro" id="IPR038740">
    <property type="entry name" value="BioF2-like_GNAT_dom"/>
</dbReference>
<comment type="caution">
    <text evidence="2">The sequence shown here is derived from an EMBL/GenBank/DDBJ whole genome shotgun (WGS) entry which is preliminary data.</text>
</comment>
<dbReference type="RefSeq" id="WP_132683696.1">
    <property type="nucleotide sequence ID" value="NZ_SMLA01000019.1"/>
</dbReference>
<sequence>MTLAAGEIVRVDPRWDDRWKELVLSTSGGPFVSPPWIRALSATYGFTPMARLALDAGGRPVSGLAWIPVSDARGHRVCSLPFSDWVDPIMADAATWNALTDDLLAPGERFSVRCSKDSVPFEDTRLEVVDEAVRHGCRLDVPVPELYERIGAAARRSVTRSERRGVRVEIDTGLHGVRQFHRLQVALRKVKFRMLAQPVEFFERIWEAFTLEQAVTTMLAYLPGGTEPVAGVVFLRWNDVLYAKFMASLPGFLDDRPNDALYWTGIRWAAHQGLRMVDWGISGLDQPGLQRFKRKYSTHESRVVTLRSRGEASPAEIEVGSTLNAITLLLTEDSVPEEVTARAGAMLYHYFC</sequence>
<evidence type="ECO:0000313" key="2">
    <source>
        <dbReference type="EMBL" id="TDD88099.1"/>
    </source>
</evidence>
<reference evidence="2 3" key="1">
    <citation type="submission" date="2019-03" db="EMBL/GenBank/DDBJ databases">
        <title>Draft genome sequences of novel Actinobacteria.</title>
        <authorList>
            <person name="Sahin N."/>
            <person name="Ay H."/>
            <person name="Saygin H."/>
        </authorList>
    </citation>
    <scope>NUCLEOTIDE SEQUENCE [LARGE SCALE GENOMIC DNA]</scope>
    <source>
        <strain evidence="2 3">5K548</strain>
    </source>
</reference>
<evidence type="ECO:0000259" key="1">
    <source>
        <dbReference type="Pfam" id="PF13480"/>
    </source>
</evidence>
<keyword evidence="3" id="KW-1185">Reference proteome</keyword>
<protein>
    <submittedName>
        <fullName evidence="2">GNAT family N-acetyltransferase</fullName>
    </submittedName>
</protein>
<gene>
    <name evidence="2" type="ORF">E1202_15030</name>
</gene>